<name>A0A6S7H7I4_PARCT</name>
<dbReference type="AlphaFoldDB" id="A0A6S7H7I4"/>
<accession>A0A6S7H7I4</accession>
<feature type="compositionally biased region" description="Basic and acidic residues" evidence="3">
    <location>
        <begin position="12"/>
        <end position="23"/>
    </location>
</feature>
<gene>
    <name evidence="4" type="ORF">PACLA_8A050379</name>
</gene>
<dbReference type="InterPro" id="IPR037231">
    <property type="entry name" value="NAP-like_sf"/>
</dbReference>
<dbReference type="Gene3D" id="1.20.5.1500">
    <property type="match status" value="1"/>
</dbReference>
<dbReference type="Pfam" id="PF00956">
    <property type="entry name" value="NAP"/>
    <property type="match status" value="1"/>
</dbReference>
<evidence type="ECO:0000313" key="5">
    <source>
        <dbReference type="Proteomes" id="UP001152795"/>
    </source>
</evidence>
<proteinExistence type="inferred from homology"/>
<protein>
    <submittedName>
        <fullName evidence="4">SET-like</fullName>
    </submittedName>
</protein>
<reference evidence="4" key="1">
    <citation type="submission" date="2020-04" db="EMBL/GenBank/DDBJ databases">
        <authorList>
            <person name="Alioto T."/>
            <person name="Alioto T."/>
            <person name="Gomez Garrido J."/>
        </authorList>
    </citation>
    <scope>NUCLEOTIDE SEQUENCE</scope>
    <source>
        <strain evidence="4">A484AB</strain>
    </source>
</reference>
<dbReference type="InterPro" id="IPR002164">
    <property type="entry name" value="NAP_family"/>
</dbReference>
<evidence type="ECO:0000313" key="4">
    <source>
        <dbReference type="EMBL" id="CAB3992317.1"/>
    </source>
</evidence>
<feature type="region of interest" description="Disordered" evidence="3">
    <location>
        <begin position="1"/>
        <end position="25"/>
    </location>
</feature>
<feature type="compositionally biased region" description="Acidic residues" evidence="3">
    <location>
        <begin position="218"/>
        <end position="317"/>
    </location>
</feature>
<organism evidence="4 5">
    <name type="scientific">Paramuricea clavata</name>
    <name type="common">Red gorgonian</name>
    <name type="synonym">Violescent sea-whip</name>
    <dbReference type="NCBI Taxonomy" id="317549"/>
    <lineage>
        <taxon>Eukaryota</taxon>
        <taxon>Metazoa</taxon>
        <taxon>Cnidaria</taxon>
        <taxon>Anthozoa</taxon>
        <taxon>Octocorallia</taxon>
        <taxon>Malacalcyonacea</taxon>
        <taxon>Plexauridae</taxon>
        <taxon>Paramuricea</taxon>
    </lineage>
</organism>
<dbReference type="PANTHER" id="PTHR11875">
    <property type="entry name" value="TESTIS-SPECIFIC Y-ENCODED PROTEIN"/>
    <property type="match status" value="1"/>
</dbReference>
<dbReference type="GO" id="GO:0006334">
    <property type="term" value="P:nucleosome assembly"/>
    <property type="evidence" value="ECO:0007669"/>
    <property type="project" value="InterPro"/>
</dbReference>
<sequence length="317" mass="36137">MATAASPRKARKVEGEANGGDEHEIVEEIDGVQNEIDTLNEKASEEILKVEQKFNLLRKPHFERRTDLISKIPHFWVTAFLNHQQISAVLDEEDEEALQYLKSVEVEEFEDIKSGYRIKFHFTDNPFFENDLISKEFSLNDSGDQIAKSTTIKWKEGMDLTKRYQESAAGSKRAHQEAQSFFSWFSDESDGITDELGETIKDEIWPNPLQFYLTFAGQDDDGEDDDEEGDEDVVEVDEDDDDEGDDDEVVVIEEDDDEGDFDDEEGEDEDIEGQEGGDDEGDVEYIEEDEEEGDDEQEVEEAEAEDPDPTNEDAADE</sequence>
<dbReference type="EMBL" id="CACRXK020002022">
    <property type="protein sequence ID" value="CAB3992317.1"/>
    <property type="molecule type" value="Genomic_DNA"/>
</dbReference>
<dbReference type="OrthoDB" id="19419at2759"/>
<dbReference type="FunFam" id="3.30.1120.90:FF:000002">
    <property type="entry name" value="Testis-specific Y-encoded-like protein 2"/>
    <property type="match status" value="1"/>
</dbReference>
<keyword evidence="5" id="KW-1185">Reference proteome</keyword>
<evidence type="ECO:0000256" key="1">
    <source>
        <dbReference type="ARBA" id="ARBA00009947"/>
    </source>
</evidence>
<evidence type="ECO:0000256" key="2">
    <source>
        <dbReference type="RuleBase" id="RU003876"/>
    </source>
</evidence>
<comment type="similarity">
    <text evidence="1 2">Belongs to the nucleosome assembly protein (NAP) family.</text>
</comment>
<dbReference type="SUPFAM" id="SSF143113">
    <property type="entry name" value="NAP-like"/>
    <property type="match status" value="1"/>
</dbReference>
<dbReference type="Proteomes" id="UP001152795">
    <property type="component" value="Unassembled WGS sequence"/>
</dbReference>
<evidence type="ECO:0000256" key="3">
    <source>
        <dbReference type="SAM" id="MobiDB-lite"/>
    </source>
</evidence>
<dbReference type="Gene3D" id="3.30.1120.90">
    <property type="entry name" value="Nucleosome assembly protein"/>
    <property type="match status" value="1"/>
</dbReference>
<feature type="region of interest" description="Disordered" evidence="3">
    <location>
        <begin position="215"/>
        <end position="317"/>
    </location>
</feature>
<dbReference type="GO" id="GO:0005634">
    <property type="term" value="C:nucleus"/>
    <property type="evidence" value="ECO:0007669"/>
    <property type="project" value="InterPro"/>
</dbReference>
<comment type="caution">
    <text evidence="4">The sequence shown here is derived from an EMBL/GenBank/DDBJ whole genome shotgun (WGS) entry which is preliminary data.</text>
</comment>